<dbReference type="Proteomes" id="UP000305233">
    <property type="component" value="Unassembled WGS sequence"/>
</dbReference>
<organism evidence="1 3">
    <name type="scientific">Arthrobacter echini</name>
    <dbReference type="NCBI Taxonomy" id="1529066"/>
    <lineage>
        <taxon>Bacteria</taxon>
        <taxon>Bacillati</taxon>
        <taxon>Actinomycetota</taxon>
        <taxon>Actinomycetes</taxon>
        <taxon>Micrococcales</taxon>
        <taxon>Micrococcaceae</taxon>
        <taxon>Arthrobacter</taxon>
    </lineage>
</organism>
<evidence type="ECO:0000313" key="3">
    <source>
        <dbReference type="Proteomes" id="UP000305233"/>
    </source>
</evidence>
<gene>
    <name evidence="2" type="ORF">E8P82_00005</name>
    <name evidence="1" type="ORF">E8P82_11920</name>
</gene>
<accession>A0A4S5E2R3</accession>
<name>A0A4S5E2R3_9MICC</name>
<comment type="caution">
    <text evidence="1">The sequence shown here is derived from an EMBL/GenBank/DDBJ whole genome shotgun (WGS) entry which is preliminary data.</text>
</comment>
<dbReference type="OrthoDB" id="3255666at2"/>
<dbReference type="AlphaFoldDB" id="A0A4S5E2R3"/>
<feature type="non-terminal residue" evidence="1">
    <location>
        <position position="1"/>
    </location>
</feature>
<reference evidence="1 3" key="1">
    <citation type="submission" date="2019-04" db="EMBL/GenBank/DDBJ databases">
        <authorList>
            <person name="Liu Q."/>
            <person name="Xin Y.-H."/>
        </authorList>
    </citation>
    <scope>NUCLEOTIDE SEQUENCE [LARGE SCALE GENOMIC DNA]</scope>
    <source>
        <strain evidence="1 3">AM23</strain>
    </source>
</reference>
<evidence type="ECO:0000313" key="2">
    <source>
        <dbReference type="EMBL" id="THJ68344.1"/>
    </source>
</evidence>
<dbReference type="EMBL" id="SSWH01000001">
    <property type="protein sequence ID" value="THJ68344.1"/>
    <property type="molecule type" value="Genomic_DNA"/>
</dbReference>
<proteinExistence type="predicted"/>
<sequence length="37" mass="4239">LEHLRGSALGFRNLTNYITRSLLESGGFRPQLHSQLR</sequence>
<keyword evidence="3" id="KW-1185">Reference proteome</keyword>
<protein>
    <submittedName>
        <fullName evidence="1">Transposase</fullName>
    </submittedName>
</protein>
<dbReference type="EMBL" id="SSWH01000010">
    <property type="protein sequence ID" value="THJ65667.1"/>
    <property type="molecule type" value="Genomic_DNA"/>
</dbReference>
<evidence type="ECO:0000313" key="1">
    <source>
        <dbReference type="EMBL" id="THJ65667.1"/>
    </source>
</evidence>